<comment type="catalytic activity">
    <reaction evidence="7">
        <text>a peptidoglycan chain = a peptidoglycan chain with N-acetyl-1,6-anhydromuramyl-[peptide] at the reducing end + a peptidoglycan chain with N-acetylglucosamine at the non-reducing end.</text>
        <dbReference type="EC" id="4.2.2.29"/>
    </reaction>
</comment>
<evidence type="ECO:0000256" key="2">
    <source>
        <dbReference type="ARBA" id="ARBA00022692"/>
    </source>
</evidence>
<dbReference type="AlphaFoldDB" id="A0A1Y0ETY9"/>
<keyword evidence="7" id="KW-0997">Cell inner membrane</keyword>
<dbReference type="CDD" id="cd08010">
    <property type="entry name" value="MltG_like"/>
    <property type="match status" value="1"/>
</dbReference>
<evidence type="ECO:0000256" key="3">
    <source>
        <dbReference type="ARBA" id="ARBA00022989"/>
    </source>
</evidence>
<evidence type="ECO:0000256" key="7">
    <source>
        <dbReference type="HAMAP-Rule" id="MF_02065"/>
    </source>
</evidence>
<dbReference type="PROSITE" id="PS51257">
    <property type="entry name" value="PROKAR_LIPOPROTEIN"/>
    <property type="match status" value="1"/>
</dbReference>
<dbReference type="GO" id="GO:0008932">
    <property type="term" value="F:lytic endotransglycosylase activity"/>
    <property type="evidence" value="ECO:0007669"/>
    <property type="project" value="UniProtKB-UniRule"/>
</dbReference>
<organism evidence="8 9">
    <name type="scientific">Comamonas serinivorans</name>
    <dbReference type="NCBI Taxonomy" id="1082851"/>
    <lineage>
        <taxon>Bacteria</taxon>
        <taxon>Pseudomonadati</taxon>
        <taxon>Pseudomonadota</taxon>
        <taxon>Betaproteobacteria</taxon>
        <taxon>Burkholderiales</taxon>
        <taxon>Comamonadaceae</taxon>
        <taxon>Comamonas</taxon>
    </lineage>
</organism>
<proteinExistence type="inferred from homology"/>
<evidence type="ECO:0000256" key="5">
    <source>
        <dbReference type="ARBA" id="ARBA00023239"/>
    </source>
</evidence>
<dbReference type="NCBIfam" id="TIGR00247">
    <property type="entry name" value="endolytic transglycosylase MltG"/>
    <property type="match status" value="1"/>
</dbReference>
<dbReference type="OrthoDB" id="9814591at2"/>
<reference evidence="8 9" key="1">
    <citation type="submission" date="2017-05" db="EMBL/GenBank/DDBJ databases">
        <authorList>
            <person name="Song R."/>
            <person name="Chenine A.L."/>
            <person name="Ruprecht R.M."/>
        </authorList>
    </citation>
    <scope>NUCLEOTIDE SEQUENCE [LARGE SCALE GENOMIC DNA]</scope>
    <source>
        <strain evidence="8 9">DSM 26136</strain>
    </source>
</reference>
<dbReference type="EC" id="4.2.2.29" evidence="7"/>
<protein>
    <recommendedName>
        <fullName evidence="7">Endolytic murein transglycosylase</fullName>
        <ecNumber evidence="7">4.2.2.29</ecNumber>
    </recommendedName>
    <alternativeName>
        <fullName evidence="7">Peptidoglycan lytic transglycosylase</fullName>
    </alternativeName>
    <alternativeName>
        <fullName evidence="7">Peptidoglycan polymerization terminase</fullName>
    </alternativeName>
</protein>
<comment type="similarity">
    <text evidence="7">Belongs to the transglycosylase MltG family.</text>
</comment>
<evidence type="ECO:0000256" key="6">
    <source>
        <dbReference type="ARBA" id="ARBA00023316"/>
    </source>
</evidence>
<dbReference type="Proteomes" id="UP000196138">
    <property type="component" value="Chromosome"/>
</dbReference>
<dbReference type="GO" id="GO:0071555">
    <property type="term" value="P:cell wall organization"/>
    <property type="evidence" value="ECO:0007669"/>
    <property type="project" value="UniProtKB-KW"/>
</dbReference>
<dbReference type="Pfam" id="PF02618">
    <property type="entry name" value="YceG"/>
    <property type="match status" value="1"/>
</dbReference>
<dbReference type="PANTHER" id="PTHR30518">
    <property type="entry name" value="ENDOLYTIC MUREIN TRANSGLYCOSYLASE"/>
    <property type="match status" value="1"/>
</dbReference>
<comment type="function">
    <text evidence="7">Functions as a peptidoglycan terminase that cleaves nascent peptidoglycan strands endolytically to terminate their elongation.</text>
</comment>
<gene>
    <name evidence="7" type="primary">mltG</name>
    <name evidence="8" type="ORF">CCO03_12840</name>
</gene>
<keyword evidence="5 7" id="KW-0456">Lyase</keyword>
<accession>A0A1Y0ETY9</accession>
<evidence type="ECO:0000313" key="8">
    <source>
        <dbReference type="EMBL" id="ARU06839.1"/>
    </source>
</evidence>
<feature type="site" description="Important for catalytic activity" evidence="7">
    <location>
        <position position="211"/>
    </location>
</feature>
<dbReference type="PANTHER" id="PTHR30518:SF2">
    <property type="entry name" value="ENDOLYTIC MUREIN TRANSGLYCOSYLASE"/>
    <property type="match status" value="1"/>
</dbReference>
<dbReference type="Gene3D" id="3.30.160.60">
    <property type="entry name" value="Classic Zinc Finger"/>
    <property type="match status" value="1"/>
</dbReference>
<dbReference type="GO" id="GO:0005886">
    <property type="term" value="C:plasma membrane"/>
    <property type="evidence" value="ECO:0007669"/>
    <property type="project" value="UniProtKB-UniRule"/>
</dbReference>
<dbReference type="GO" id="GO:0009252">
    <property type="term" value="P:peptidoglycan biosynthetic process"/>
    <property type="evidence" value="ECO:0007669"/>
    <property type="project" value="UniProtKB-UniRule"/>
</dbReference>
<dbReference type="Gene3D" id="3.30.1490.480">
    <property type="entry name" value="Endolytic murein transglycosylase"/>
    <property type="match status" value="1"/>
</dbReference>
<keyword evidence="1 7" id="KW-1003">Cell membrane</keyword>
<dbReference type="KEGG" id="cser:CCO03_12840"/>
<dbReference type="EMBL" id="CP021455">
    <property type="protein sequence ID" value="ARU06839.1"/>
    <property type="molecule type" value="Genomic_DNA"/>
</dbReference>
<keyword evidence="4 7" id="KW-0472">Membrane</keyword>
<keyword evidence="3 7" id="KW-1133">Transmembrane helix</keyword>
<evidence type="ECO:0000313" key="9">
    <source>
        <dbReference type="Proteomes" id="UP000196138"/>
    </source>
</evidence>
<evidence type="ECO:0000256" key="1">
    <source>
        <dbReference type="ARBA" id="ARBA00022475"/>
    </source>
</evidence>
<sequence length="345" mass="37806">MRAIGVLILIVMAACAAYLFWWLEQPLPLNKPNVQFSVPSGSSAQQVAERMHKAGVQTHPWLLYAWFRLSGESRQIKAGVYEVEQGDTPQRALERLVKGEQAVHRVTFIEGWTLAQARAALAKAPDLLPDSAAMSTDDLMKALDRPGVPAEGRFFPDTYTYPRGTSDLTVLRQALVRMDRQLDAAWSLRAANTPLKSADELLKLASIVEKETGRGSERPMVAAVFLNRLQVGMPLQTDPTVIYGMGATFQGNLRKKDLQTDTPYNSYTRTGLPPTPIALPGKDALIAVVQPARTKALYFVARGNGTSHFSDNLQDHNRAVNLYQRGQQSGPLPQEAASAPASSAQ</sequence>
<keyword evidence="9" id="KW-1185">Reference proteome</keyword>
<evidence type="ECO:0000256" key="4">
    <source>
        <dbReference type="ARBA" id="ARBA00023136"/>
    </source>
</evidence>
<keyword evidence="6 7" id="KW-0961">Cell wall biogenesis/degradation</keyword>
<dbReference type="HAMAP" id="MF_02065">
    <property type="entry name" value="MltG"/>
    <property type="match status" value="1"/>
</dbReference>
<keyword evidence="2 7" id="KW-0812">Transmembrane</keyword>
<name>A0A1Y0ETY9_9BURK</name>
<dbReference type="InterPro" id="IPR003770">
    <property type="entry name" value="MLTG-like"/>
</dbReference>